<proteinExistence type="predicted"/>
<dbReference type="AlphaFoldDB" id="A0A5D4T3V1"/>
<evidence type="ECO:0000313" key="3">
    <source>
        <dbReference type="Proteomes" id="UP000324517"/>
    </source>
</evidence>
<accession>A0A5D4T3V1</accession>
<sequence>MKKLIITGLISLIILCACSSQSNGPYVYWTEKTDNQIQQLDQVKINYEIRHGEIWIREKDTRKVVACCS</sequence>
<comment type="caution">
    <text evidence="2">The sequence shown here is derived from an EMBL/GenBank/DDBJ whole genome shotgun (WGS) entry which is preliminary data.</text>
</comment>
<name>A0A5D4T3V1_9BACI</name>
<evidence type="ECO:0000256" key="1">
    <source>
        <dbReference type="SAM" id="SignalP"/>
    </source>
</evidence>
<dbReference type="Proteomes" id="UP000324517">
    <property type="component" value="Unassembled WGS sequence"/>
</dbReference>
<evidence type="ECO:0008006" key="4">
    <source>
        <dbReference type="Google" id="ProtNLM"/>
    </source>
</evidence>
<reference evidence="2 3" key="1">
    <citation type="submission" date="2019-08" db="EMBL/GenBank/DDBJ databases">
        <title>Bacillus genomes from the desert of Cuatro Cienegas, Coahuila.</title>
        <authorList>
            <person name="Olmedo-Alvarez G."/>
        </authorList>
    </citation>
    <scope>NUCLEOTIDE SEQUENCE [LARGE SCALE GENOMIC DNA]</scope>
    <source>
        <strain evidence="2 3">CH98b_3T</strain>
    </source>
</reference>
<dbReference type="RefSeq" id="WP_187442502.1">
    <property type="nucleotide sequence ID" value="NZ_VTET01000009.1"/>
</dbReference>
<feature type="chain" id="PRO_5023007650" description="Lipoprotein" evidence="1">
    <location>
        <begin position="23"/>
        <end position="69"/>
    </location>
</feature>
<feature type="signal peptide" evidence="1">
    <location>
        <begin position="1"/>
        <end position="22"/>
    </location>
</feature>
<keyword evidence="1" id="KW-0732">Signal</keyword>
<protein>
    <recommendedName>
        <fullName evidence="4">Lipoprotein</fullName>
    </recommendedName>
</protein>
<dbReference type="EMBL" id="VTET01000009">
    <property type="protein sequence ID" value="TYS69328.1"/>
    <property type="molecule type" value="Genomic_DNA"/>
</dbReference>
<organism evidence="2 3">
    <name type="scientific">Sutcliffiella horikoshii</name>
    <dbReference type="NCBI Taxonomy" id="79883"/>
    <lineage>
        <taxon>Bacteria</taxon>
        <taxon>Bacillati</taxon>
        <taxon>Bacillota</taxon>
        <taxon>Bacilli</taxon>
        <taxon>Bacillales</taxon>
        <taxon>Bacillaceae</taxon>
        <taxon>Sutcliffiella</taxon>
    </lineage>
</organism>
<evidence type="ECO:0000313" key="2">
    <source>
        <dbReference type="EMBL" id="TYS69328.1"/>
    </source>
</evidence>
<gene>
    <name evidence="2" type="ORF">FZC75_17395</name>
</gene>
<dbReference type="PROSITE" id="PS51257">
    <property type="entry name" value="PROKAR_LIPOPROTEIN"/>
    <property type="match status" value="1"/>
</dbReference>